<dbReference type="OrthoDB" id="629320at2"/>
<dbReference type="InterPro" id="IPR029510">
    <property type="entry name" value="Ald_DH_CS_GLU"/>
</dbReference>
<dbReference type="GO" id="GO:0006081">
    <property type="term" value="P:aldehyde metabolic process"/>
    <property type="evidence" value="ECO:0007669"/>
    <property type="project" value="InterPro"/>
</dbReference>
<evidence type="ECO:0000313" key="10">
    <source>
        <dbReference type="Proteomes" id="UP000186917"/>
    </source>
</evidence>
<dbReference type="GO" id="GO:0005737">
    <property type="term" value="C:cytoplasm"/>
    <property type="evidence" value="ECO:0007669"/>
    <property type="project" value="TreeGrafter"/>
</dbReference>
<dbReference type="InterPro" id="IPR016163">
    <property type="entry name" value="Ald_DH_C"/>
</dbReference>
<dbReference type="PROSITE" id="PS00687">
    <property type="entry name" value="ALDEHYDE_DEHYDR_GLU"/>
    <property type="match status" value="1"/>
</dbReference>
<dbReference type="SUPFAM" id="SSF53720">
    <property type="entry name" value="ALDH-like"/>
    <property type="match status" value="1"/>
</dbReference>
<keyword evidence="2 4" id="KW-0560">Oxidoreductase</keyword>
<dbReference type="PANTHER" id="PTHR43570">
    <property type="entry name" value="ALDEHYDE DEHYDROGENASE"/>
    <property type="match status" value="1"/>
</dbReference>
<dbReference type="Gene3D" id="3.40.309.10">
    <property type="entry name" value="Aldehyde Dehydrogenase, Chain A, domain 2"/>
    <property type="match status" value="1"/>
</dbReference>
<evidence type="ECO:0000256" key="3">
    <source>
        <dbReference type="ARBA" id="ARBA00023027"/>
    </source>
</evidence>
<feature type="domain" description="Aldehyde dehydrogenase" evidence="8">
    <location>
        <begin position="20"/>
        <end position="428"/>
    </location>
</feature>
<gene>
    <name evidence="9" type="ORF">SAMN05421788_1011336</name>
</gene>
<dbReference type="EMBL" id="FTOR01000001">
    <property type="protein sequence ID" value="SIS80781.1"/>
    <property type="molecule type" value="Genomic_DNA"/>
</dbReference>
<dbReference type="PIRSF" id="PIRSF036492">
    <property type="entry name" value="ALDH"/>
    <property type="match status" value="1"/>
</dbReference>
<keyword evidence="3" id="KW-0520">NAD</keyword>
<feature type="active site" evidence="5">
    <location>
        <position position="244"/>
    </location>
</feature>
<sequence>MQHAFLQPMQQHYTNGATRSYSFRIQQLKKLRNAIQEYETRIIEALYNDLHKSPEEAYTTEIGICYAEIKHILYHLEEWMRPSHVSTPLALFPGKSKVIKDPLGVCLIVAPWNYPFNLMMIPLTGAIAGGNCVVLKPSELAPHTAAVIADMIQAHFAPEFISVVQGEGSTVVHSLLQEFRFHHIFFTGSIPVGKAVAQQAAAQLIPVTLELGGKSPCIVDETANITTAAARIVWGKFTNAGQTCVAPDYLLVHQSKKEALIQAMTAAIQKYYGTDPLQSYDYGRIINTKRFDTLQEYLKQGQIVTGGQTNRNSLYIAPTILDHVATTAPVMQEEIFGPLLPVYTYQHREEALAFIQQHPNPLSLYVFSSNREAQTYFTENIAFGGGCINNTLMHLGNPYLPFGGVATSGMGQYHGKYSFDIFTRPKAILTSAIWPDPSVKYPPYKGKLKLLKWLLK</sequence>
<accession>A0A173MQG1</accession>
<dbReference type="InterPro" id="IPR012394">
    <property type="entry name" value="Aldehyde_DH_NAD(P)"/>
</dbReference>
<keyword evidence="10" id="KW-1185">Reference proteome</keyword>
<dbReference type="GO" id="GO:0004029">
    <property type="term" value="F:aldehyde dehydrogenase (NAD+) activity"/>
    <property type="evidence" value="ECO:0007669"/>
    <property type="project" value="TreeGrafter"/>
</dbReference>
<dbReference type="STRING" id="477680.SAMN05421788_1011336"/>
<dbReference type="PROSITE" id="PS00070">
    <property type="entry name" value="ALDEHYDE_DEHYDR_CYS"/>
    <property type="match status" value="1"/>
</dbReference>
<evidence type="ECO:0000256" key="2">
    <source>
        <dbReference type="ARBA" id="ARBA00023002"/>
    </source>
</evidence>
<evidence type="ECO:0000256" key="5">
    <source>
        <dbReference type="PIRSR" id="PIRSR036492-1"/>
    </source>
</evidence>
<evidence type="ECO:0000256" key="6">
    <source>
        <dbReference type="PROSITE-ProRule" id="PRU10007"/>
    </source>
</evidence>
<dbReference type="FunFam" id="3.40.605.10:FF:000004">
    <property type="entry name" value="Aldehyde dehydrogenase"/>
    <property type="match status" value="1"/>
</dbReference>
<organism evidence="9 10">
    <name type="scientific">Filimonas lacunae</name>
    <dbReference type="NCBI Taxonomy" id="477680"/>
    <lineage>
        <taxon>Bacteria</taxon>
        <taxon>Pseudomonadati</taxon>
        <taxon>Bacteroidota</taxon>
        <taxon>Chitinophagia</taxon>
        <taxon>Chitinophagales</taxon>
        <taxon>Chitinophagaceae</taxon>
        <taxon>Filimonas</taxon>
    </lineage>
</organism>
<dbReference type="InterPro" id="IPR015590">
    <property type="entry name" value="Aldehyde_DH_dom"/>
</dbReference>
<dbReference type="AlphaFoldDB" id="A0A173MQG1"/>
<evidence type="ECO:0000256" key="7">
    <source>
        <dbReference type="RuleBase" id="RU003345"/>
    </source>
</evidence>
<evidence type="ECO:0000256" key="4">
    <source>
        <dbReference type="PIRNR" id="PIRNR036492"/>
    </source>
</evidence>
<dbReference type="InterPro" id="IPR016160">
    <property type="entry name" value="Ald_DH_CS_CYS"/>
</dbReference>
<dbReference type="Gene3D" id="3.40.605.10">
    <property type="entry name" value="Aldehyde Dehydrogenase, Chain A, domain 1"/>
    <property type="match status" value="1"/>
</dbReference>
<dbReference type="Proteomes" id="UP000186917">
    <property type="component" value="Unassembled WGS sequence"/>
</dbReference>
<comment type="similarity">
    <text evidence="1 4 7">Belongs to the aldehyde dehydrogenase family.</text>
</comment>
<dbReference type="InterPro" id="IPR016161">
    <property type="entry name" value="Ald_DH/histidinol_DH"/>
</dbReference>
<evidence type="ECO:0000313" key="9">
    <source>
        <dbReference type="EMBL" id="SIS80781.1"/>
    </source>
</evidence>
<dbReference type="InterPro" id="IPR016162">
    <property type="entry name" value="Ald_DH_N"/>
</dbReference>
<feature type="active site" evidence="5 6">
    <location>
        <position position="210"/>
    </location>
</feature>
<dbReference type="PANTHER" id="PTHR43570:SF16">
    <property type="entry name" value="ALDEHYDE DEHYDROGENASE TYPE III, ISOFORM Q"/>
    <property type="match status" value="1"/>
</dbReference>
<evidence type="ECO:0000256" key="1">
    <source>
        <dbReference type="ARBA" id="ARBA00009986"/>
    </source>
</evidence>
<protein>
    <recommendedName>
        <fullName evidence="4">Aldehyde dehydrogenase</fullName>
    </recommendedName>
</protein>
<reference evidence="10" key="1">
    <citation type="submission" date="2017-01" db="EMBL/GenBank/DDBJ databases">
        <authorList>
            <person name="Varghese N."/>
            <person name="Submissions S."/>
        </authorList>
    </citation>
    <scope>NUCLEOTIDE SEQUENCE [LARGE SCALE GENOMIC DNA]</scope>
    <source>
        <strain evidence="10">DSM 21054</strain>
    </source>
</reference>
<proteinExistence type="inferred from homology"/>
<dbReference type="KEGG" id="fln:FLA_5956"/>
<name>A0A173MQG1_9BACT</name>
<evidence type="ECO:0000259" key="8">
    <source>
        <dbReference type="Pfam" id="PF00171"/>
    </source>
</evidence>
<dbReference type="RefSeq" id="WP_076376838.1">
    <property type="nucleotide sequence ID" value="NZ_AP017422.1"/>
</dbReference>
<dbReference type="CDD" id="cd07136">
    <property type="entry name" value="ALDH_YwdH-P39616"/>
    <property type="match status" value="1"/>
</dbReference>
<dbReference type="FunFam" id="3.40.309.10:FF:000003">
    <property type="entry name" value="Aldehyde dehydrogenase"/>
    <property type="match status" value="1"/>
</dbReference>
<dbReference type="Pfam" id="PF00171">
    <property type="entry name" value="Aldedh"/>
    <property type="match status" value="1"/>
</dbReference>